<evidence type="ECO:0000259" key="1">
    <source>
        <dbReference type="Pfam" id="PF01048"/>
    </source>
</evidence>
<feature type="domain" description="Nucleoside phosphorylase" evidence="1">
    <location>
        <begin position="18"/>
        <end position="110"/>
    </location>
</feature>
<dbReference type="Pfam" id="PF01048">
    <property type="entry name" value="PNP_UDP_1"/>
    <property type="match status" value="1"/>
</dbReference>
<reference evidence="2 3" key="1">
    <citation type="submission" date="2024-02" db="EMBL/GenBank/DDBJ databases">
        <title>De novo assembly and annotation of 12 fungi associated with fruit tree decline syndrome in Ontario, Canada.</title>
        <authorList>
            <person name="Sulman M."/>
            <person name="Ellouze W."/>
            <person name="Ilyukhin E."/>
        </authorList>
    </citation>
    <scope>NUCLEOTIDE SEQUENCE [LARGE SCALE GENOMIC DNA]</scope>
    <source>
        <strain evidence="2 3">M169</strain>
    </source>
</reference>
<proteinExistence type="predicted"/>
<organism evidence="2 3">
    <name type="scientific">Diaporthe eres</name>
    <name type="common">Phomopsis oblonga</name>
    <dbReference type="NCBI Taxonomy" id="83184"/>
    <lineage>
        <taxon>Eukaryota</taxon>
        <taxon>Fungi</taxon>
        <taxon>Dikarya</taxon>
        <taxon>Ascomycota</taxon>
        <taxon>Pezizomycotina</taxon>
        <taxon>Sordariomycetes</taxon>
        <taxon>Sordariomycetidae</taxon>
        <taxon>Diaporthales</taxon>
        <taxon>Diaporthaceae</taxon>
        <taxon>Diaporthe</taxon>
        <taxon>Diaporthe eres species complex</taxon>
    </lineage>
</organism>
<dbReference type="InterPro" id="IPR035994">
    <property type="entry name" value="Nucleoside_phosphorylase_sf"/>
</dbReference>
<comment type="caution">
    <text evidence="2">The sequence shown here is derived from an EMBL/GenBank/DDBJ whole genome shotgun (WGS) entry which is preliminary data.</text>
</comment>
<keyword evidence="3" id="KW-1185">Reference proteome</keyword>
<dbReference type="Gene3D" id="3.40.50.1580">
    <property type="entry name" value="Nucleoside phosphorylase domain"/>
    <property type="match status" value="1"/>
</dbReference>
<name>A0ABR1NNC3_DIAER</name>
<dbReference type="InterPro" id="IPR000845">
    <property type="entry name" value="Nucleoside_phosphorylase_d"/>
</dbReference>
<dbReference type="Proteomes" id="UP001430848">
    <property type="component" value="Unassembled WGS sequence"/>
</dbReference>
<dbReference type="PANTHER" id="PTHR46082">
    <property type="entry name" value="ATP/GTP-BINDING PROTEIN-RELATED"/>
    <property type="match status" value="1"/>
</dbReference>
<gene>
    <name evidence="2" type="ORF">SLS63_013498</name>
</gene>
<dbReference type="SUPFAM" id="SSF53167">
    <property type="entry name" value="Purine and uridine phosphorylases"/>
    <property type="match status" value="1"/>
</dbReference>
<protein>
    <recommendedName>
        <fullName evidence="1">Nucleoside phosphorylase domain-containing protein</fullName>
    </recommendedName>
</protein>
<dbReference type="EMBL" id="JAKNSF020000185">
    <property type="protein sequence ID" value="KAK7708361.1"/>
    <property type="molecule type" value="Genomic_DNA"/>
</dbReference>
<accession>A0ABR1NNC3</accession>
<dbReference type="PANTHER" id="PTHR46082:SF6">
    <property type="entry name" value="AAA+ ATPASE DOMAIN-CONTAINING PROTEIN-RELATED"/>
    <property type="match status" value="1"/>
</dbReference>
<evidence type="ECO:0000313" key="3">
    <source>
        <dbReference type="Proteomes" id="UP001430848"/>
    </source>
</evidence>
<sequence length="317" mass="35024">MATFTSHFKPTFPKAPSDTNAYSLGLITTHNVVLVHMGGMGKSIAARAAANCRATFHRLKVALVVGICGGVPNIAQNEQIYLGDVIVSNGMEFYDFGRQFPHRFIRKTDAHSMPTRHSTEIKALLAKFATSYCRQICQELTVTYLRDLENLDRFRGIYPGENEDKVFAPTYRHKHHDGSCAVCAGTRGAEEDVCDASLKMSCEELSCDEAHLLRKGYAGQPADANDRQTPSPNVKFGKIASGDKVMKSGEERDAVAREMDIIAFEMEGAGVWDTFQGNCLVIKAACDYADSHKSKKWQKYAALTAASFTKAFLEEWS</sequence>
<dbReference type="InterPro" id="IPR053137">
    <property type="entry name" value="NLR-like"/>
</dbReference>
<evidence type="ECO:0000313" key="2">
    <source>
        <dbReference type="EMBL" id="KAK7708361.1"/>
    </source>
</evidence>